<protein>
    <recommendedName>
        <fullName evidence="1">Aminoglycoside phosphotransferase domain-containing protein</fullName>
    </recommendedName>
</protein>
<dbReference type="Gene3D" id="3.30.200.20">
    <property type="entry name" value="Phosphorylase Kinase, domain 1"/>
    <property type="match status" value="1"/>
</dbReference>
<gene>
    <name evidence="2" type="ORF">MNBD_GAMMA01-962</name>
</gene>
<dbReference type="Gene3D" id="3.90.1200.10">
    <property type="match status" value="1"/>
</dbReference>
<dbReference type="InterPro" id="IPR052077">
    <property type="entry name" value="CcrZ_PhaseVar_Mediator"/>
</dbReference>
<organism evidence="2">
    <name type="scientific">hydrothermal vent metagenome</name>
    <dbReference type="NCBI Taxonomy" id="652676"/>
    <lineage>
        <taxon>unclassified sequences</taxon>
        <taxon>metagenomes</taxon>
        <taxon>ecological metagenomes</taxon>
    </lineage>
</organism>
<evidence type="ECO:0000313" key="2">
    <source>
        <dbReference type="EMBL" id="VAW39531.1"/>
    </source>
</evidence>
<evidence type="ECO:0000259" key="1">
    <source>
        <dbReference type="Pfam" id="PF01636"/>
    </source>
</evidence>
<reference evidence="2" key="1">
    <citation type="submission" date="2018-06" db="EMBL/GenBank/DDBJ databases">
        <authorList>
            <person name="Zhirakovskaya E."/>
        </authorList>
    </citation>
    <scope>NUCLEOTIDE SEQUENCE</scope>
</reference>
<dbReference type="EMBL" id="UOEW01000233">
    <property type="protein sequence ID" value="VAW39531.1"/>
    <property type="molecule type" value="Genomic_DNA"/>
</dbReference>
<name>A0A3B0V9L6_9ZZZZ</name>
<dbReference type="InterPro" id="IPR011009">
    <property type="entry name" value="Kinase-like_dom_sf"/>
</dbReference>
<dbReference type="SUPFAM" id="SSF56112">
    <property type="entry name" value="Protein kinase-like (PK-like)"/>
    <property type="match status" value="1"/>
</dbReference>
<dbReference type="AlphaFoldDB" id="A0A3B0V9L6"/>
<sequence>MNTDLLQIPEIQQAGLLSYKKICAGTINQTFLVNTKQDKWIVRLNNTAIAGINRKHEALILDLIKPLNISPKIIANNLQREYLITKYIAQSNWSQQDCINQQQLLINQLTKIHQIDLPTKLPKFSHRLEQYQQDARHLLGNDFKIKHQKTIQKLEVLGFFNTHKLIHFDLNHHNLLGTNPLTIIDWEFAGSGHPIFDCAIFIHNQQLNLRQSKTIVCYCRNFLNGEAILKLSMDLVKQMFSMWAKIGLSKALVSI</sequence>
<feature type="domain" description="Aminoglycoside phosphotransferase" evidence="1">
    <location>
        <begin position="20"/>
        <end position="202"/>
    </location>
</feature>
<proteinExistence type="predicted"/>
<dbReference type="InterPro" id="IPR002575">
    <property type="entry name" value="Aminoglycoside_PTrfase"/>
</dbReference>
<dbReference type="Pfam" id="PF01636">
    <property type="entry name" value="APH"/>
    <property type="match status" value="1"/>
</dbReference>
<accession>A0A3B0V9L6</accession>
<dbReference type="PANTHER" id="PTHR40086:SF1">
    <property type="entry name" value="CELL CYCLE REGULATOR CCRZ"/>
    <property type="match status" value="1"/>
</dbReference>
<dbReference type="PANTHER" id="PTHR40086">
    <property type="entry name" value="PHOSPHOTRANSFERASE YTMP-RELATED"/>
    <property type="match status" value="1"/>
</dbReference>